<feature type="transmembrane region" description="Helical" evidence="6">
    <location>
        <begin position="446"/>
        <end position="469"/>
    </location>
</feature>
<feature type="transmembrane region" description="Helical" evidence="6">
    <location>
        <begin position="170"/>
        <end position="191"/>
    </location>
</feature>
<protein>
    <submittedName>
        <fullName evidence="8">Two pore segment channel 2</fullName>
    </submittedName>
</protein>
<evidence type="ECO:0000313" key="9">
    <source>
        <dbReference type="Proteomes" id="UP000694700"/>
    </source>
</evidence>
<feature type="compositionally biased region" description="Polar residues" evidence="5">
    <location>
        <begin position="7"/>
        <end position="23"/>
    </location>
</feature>
<feature type="transmembrane region" description="Helical" evidence="6">
    <location>
        <begin position="481"/>
        <end position="500"/>
    </location>
</feature>
<feature type="transmembrane region" description="Helical" evidence="6">
    <location>
        <begin position="93"/>
        <end position="111"/>
    </location>
</feature>
<dbReference type="GO" id="GO:0097682">
    <property type="term" value="F:intracellularly phosphatidylinositol-3,5-bisphosphate-gated monatomic cation channel activity"/>
    <property type="evidence" value="ECO:0007669"/>
    <property type="project" value="TreeGrafter"/>
</dbReference>
<feature type="compositionally biased region" description="Basic and acidic residues" evidence="5">
    <location>
        <begin position="24"/>
        <end position="36"/>
    </location>
</feature>
<evidence type="ECO:0000256" key="3">
    <source>
        <dbReference type="ARBA" id="ARBA00022989"/>
    </source>
</evidence>
<dbReference type="Gene3D" id="1.10.287.70">
    <property type="match status" value="2"/>
</dbReference>
<dbReference type="FunFam" id="1.10.287.70:FF:000104">
    <property type="entry name" value="Two pore calcium channel protein 2"/>
    <property type="match status" value="1"/>
</dbReference>
<feature type="domain" description="Ion transport" evidence="7">
    <location>
        <begin position="127"/>
        <end position="326"/>
    </location>
</feature>
<evidence type="ECO:0000256" key="1">
    <source>
        <dbReference type="ARBA" id="ARBA00004141"/>
    </source>
</evidence>
<evidence type="ECO:0000256" key="6">
    <source>
        <dbReference type="SAM" id="Phobius"/>
    </source>
</evidence>
<dbReference type="Ensembl" id="ENSCCRT00015019815.1">
    <property type="protein sequence ID" value="ENSCCRP00015019131.1"/>
    <property type="gene ID" value="ENSCCRG00015008317.1"/>
</dbReference>
<keyword evidence="2 6" id="KW-0812">Transmembrane</keyword>
<feature type="transmembrane region" description="Helical" evidence="6">
    <location>
        <begin position="618"/>
        <end position="641"/>
    </location>
</feature>
<dbReference type="SUPFAM" id="SSF81324">
    <property type="entry name" value="Voltage-gated potassium channels"/>
    <property type="match status" value="2"/>
</dbReference>
<name>A0A8C1TAA0_CYPCA</name>
<evidence type="ECO:0000259" key="7">
    <source>
        <dbReference type="Pfam" id="PF00520"/>
    </source>
</evidence>
<dbReference type="InterPro" id="IPR028798">
    <property type="entry name" value="TPC2"/>
</dbReference>
<dbReference type="Gene3D" id="1.20.120.350">
    <property type="entry name" value="Voltage-gated potassium channels. Chain C"/>
    <property type="match status" value="1"/>
</dbReference>
<evidence type="ECO:0000313" key="8">
    <source>
        <dbReference type="Ensembl" id="ENSCCRP00015019131.1"/>
    </source>
</evidence>
<dbReference type="GO" id="GO:0015280">
    <property type="term" value="F:ligand-gated sodium channel activity"/>
    <property type="evidence" value="ECO:0007669"/>
    <property type="project" value="TreeGrafter"/>
</dbReference>
<dbReference type="GO" id="GO:0019722">
    <property type="term" value="P:calcium-mediated signaling"/>
    <property type="evidence" value="ECO:0007669"/>
    <property type="project" value="TreeGrafter"/>
</dbReference>
<feature type="transmembrane region" description="Helical" evidence="6">
    <location>
        <begin position="299"/>
        <end position="323"/>
    </location>
</feature>
<dbReference type="Pfam" id="PF00520">
    <property type="entry name" value="Ion_trans"/>
    <property type="match status" value="2"/>
</dbReference>
<dbReference type="GO" id="GO:0022832">
    <property type="term" value="F:voltage-gated channel activity"/>
    <property type="evidence" value="ECO:0007669"/>
    <property type="project" value="InterPro"/>
</dbReference>
<dbReference type="Proteomes" id="UP000694700">
    <property type="component" value="Unplaced"/>
</dbReference>
<feature type="transmembrane region" description="Helical" evidence="6">
    <location>
        <begin position="521"/>
        <end position="547"/>
    </location>
</feature>
<proteinExistence type="predicted"/>
<sequence length="698" mass="81044">MEEEPLLTSSIKRGSGDYGSQDNGQHDQPEEEESRRLSYSATDDSFRVHEDADADLYIQQAVVFIEDAIQYRSINHRVDSGSLRLYRWYYSKICQWGLGFTIAVVLALAFIEKPSSLTYTSDIRFKPKPWEPPCGLTEGIEMVCLCIFILDFTVKSYLIGWEEFRMNKWLIGYIVVIAASVIDWMLSVSMVCNENLRVRRLIRPFFLLQNSSLMKKTLKCIKRTLPEIASVILLLALHLCLFTMIGMLIFSKSDDPKKNGEWETYFKNLPKSLSSLLVLLTTANNPDVMIPAYSLNRGYSIFFILFSVFGTYLLMNLMTAIIYNQFRGYLLMSVQTSIIRRRLGIRAAFEVLCCPGRGHTSTQSEGHVERVAVNMFLQVLGRVHMKSHCRQAIIKAAQQFPDGFINGEAFQRLFIELDKDFMKEHPPKPEYSSPVLQQIQYMYSHFYIVVLGNVVALANVICICTVLVLNSEKSASEKNNFYMEILNCIFILYYLIEMLLKIVAFGWRGYLSYRNNIFDGFFTVLLLVTFVVYYVFAVLELFSFFYISFKILISNSSIENKTDGPFSMDCGTFEQLEYWPNNFDDFASSLVLLYNIMVVNNWHVFTDAYTRYTTEWSLVYFVAWWLTSSVMWVNLFVALILENFTYKWDRSNALSVEDVERIAYQSTVQLIFREHIQEPTEEELLAQLQQHPHLHLSW</sequence>
<comment type="subcellular location">
    <subcellularLocation>
        <location evidence="1">Membrane</location>
        <topology evidence="1">Multi-pass membrane protein</topology>
    </subcellularLocation>
</comment>
<dbReference type="AlphaFoldDB" id="A0A8C1TAA0"/>
<evidence type="ECO:0000256" key="5">
    <source>
        <dbReference type="SAM" id="MobiDB-lite"/>
    </source>
</evidence>
<dbReference type="InterPro" id="IPR005821">
    <property type="entry name" value="Ion_trans_dom"/>
</dbReference>
<dbReference type="InterPro" id="IPR027359">
    <property type="entry name" value="Volt_channel_dom_sf"/>
</dbReference>
<feature type="domain" description="Ion transport" evidence="7">
    <location>
        <begin position="460"/>
        <end position="547"/>
    </location>
</feature>
<dbReference type="PANTHER" id="PTHR46768">
    <property type="entry name" value="TWO PORE CALCIUM CHANNEL PROTEIN 2"/>
    <property type="match status" value="1"/>
</dbReference>
<dbReference type="GO" id="GO:0075509">
    <property type="term" value="P:endocytosis involved in viral entry into host cell"/>
    <property type="evidence" value="ECO:0007669"/>
    <property type="project" value="TreeGrafter"/>
</dbReference>
<accession>A0A8C1TAA0</accession>
<keyword evidence="3 6" id="KW-1133">Transmembrane helix</keyword>
<evidence type="ECO:0000256" key="4">
    <source>
        <dbReference type="ARBA" id="ARBA00023136"/>
    </source>
</evidence>
<reference evidence="8" key="1">
    <citation type="submission" date="2025-08" db="UniProtKB">
        <authorList>
            <consortium name="Ensembl"/>
        </authorList>
    </citation>
    <scope>IDENTIFICATION</scope>
</reference>
<dbReference type="PANTHER" id="PTHR46768:SF1">
    <property type="entry name" value="TWO PORE CHANNEL PROTEIN 2"/>
    <property type="match status" value="1"/>
</dbReference>
<feature type="region of interest" description="Disordered" evidence="5">
    <location>
        <begin position="1"/>
        <end position="39"/>
    </location>
</feature>
<evidence type="ECO:0000256" key="2">
    <source>
        <dbReference type="ARBA" id="ARBA00022692"/>
    </source>
</evidence>
<organism evidence="8 9">
    <name type="scientific">Cyprinus carpio</name>
    <name type="common">Common carp</name>
    <dbReference type="NCBI Taxonomy" id="7962"/>
    <lineage>
        <taxon>Eukaryota</taxon>
        <taxon>Metazoa</taxon>
        <taxon>Chordata</taxon>
        <taxon>Craniata</taxon>
        <taxon>Vertebrata</taxon>
        <taxon>Euteleostomi</taxon>
        <taxon>Actinopterygii</taxon>
        <taxon>Neopterygii</taxon>
        <taxon>Teleostei</taxon>
        <taxon>Ostariophysi</taxon>
        <taxon>Cypriniformes</taxon>
        <taxon>Cyprinidae</taxon>
        <taxon>Cyprininae</taxon>
        <taxon>Cyprinus</taxon>
    </lineage>
</organism>
<feature type="transmembrane region" description="Helical" evidence="6">
    <location>
        <begin position="228"/>
        <end position="251"/>
    </location>
</feature>
<dbReference type="GO" id="GO:0005765">
    <property type="term" value="C:lysosomal membrane"/>
    <property type="evidence" value="ECO:0007669"/>
    <property type="project" value="InterPro"/>
</dbReference>
<keyword evidence="4 6" id="KW-0472">Membrane</keyword>